<keyword evidence="3" id="KW-1185">Reference proteome</keyword>
<protein>
    <recommendedName>
        <fullName evidence="1">DUF6593 domain-containing protein</fullName>
    </recommendedName>
</protein>
<organism evidence="2 3">
    <name type="scientific">Hydnum rufescens UP504</name>
    <dbReference type="NCBI Taxonomy" id="1448309"/>
    <lineage>
        <taxon>Eukaryota</taxon>
        <taxon>Fungi</taxon>
        <taxon>Dikarya</taxon>
        <taxon>Basidiomycota</taxon>
        <taxon>Agaricomycotina</taxon>
        <taxon>Agaricomycetes</taxon>
        <taxon>Cantharellales</taxon>
        <taxon>Hydnaceae</taxon>
        <taxon>Hydnum</taxon>
    </lineage>
</organism>
<reference evidence="2" key="1">
    <citation type="journal article" date="2020" name="Nat. Commun.">
        <title>Large-scale genome sequencing of mycorrhizal fungi provides insights into the early evolution of symbiotic traits.</title>
        <authorList>
            <person name="Miyauchi S."/>
            <person name="Kiss E."/>
            <person name="Kuo A."/>
            <person name="Drula E."/>
            <person name="Kohler A."/>
            <person name="Sanchez-Garcia M."/>
            <person name="Morin E."/>
            <person name="Andreopoulos B."/>
            <person name="Barry K.W."/>
            <person name="Bonito G."/>
            <person name="Buee M."/>
            <person name="Carver A."/>
            <person name="Chen C."/>
            <person name="Cichocki N."/>
            <person name="Clum A."/>
            <person name="Culley D."/>
            <person name="Crous P.W."/>
            <person name="Fauchery L."/>
            <person name="Girlanda M."/>
            <person name="Hayes R.D."/>
            <person name="Keri Z."/>
            <person name="LaButti K."/>
            <person name="Lipzen A."/>
            <person name="Lombard V."/>
            <person name="Magnuson J."/>
            <person name="Maillard F."/>
            <person name="Murat C."/>
            <person name="Nolan M."/>
            <person name="Ohm R.A."/>
            <person name="Pangilinan J."/>
            <person name="Pereira M.F."/>
            <person name="Perotto S."/>
            <person name="Peter M."/>
            <person name="Pfister S."/>
            <person name="Riley R."/>
            <person name="Sitrit Y."/>
            <person name="Stielow J.B."/>
            <person name="Szollosi G."/>
            <person name="Zifcakova L."/>
            <person name="Stursova M."/>
            <person name="Spatafora J.W."/>
            <person name="Tedersoo L."/>
            <person name="Vaario L.M."/>
            <person name="Yamada A."/>
            <person name="Yan M."/>
            <person name="Wang P."/>
            <person name="Xu J."/>
            <person name="Bruns T."/>
            <person name="Baldrian P."/>
            <person name="Vilgalys R."/>
            <person name="Dunand C."/>
            <person name="Henrissat B."/>
            <person name="Grigoriev I.V."/>
            <person name="Hibbett D."/>
            <person name="Nagy L.G."/>
            <person name="Martin F.M."/>
        </authorList>
    </citation>
    <scope>NUCLEOTIDE SEQUENCE</scope>
    <source>
        <strain evidence="2">UP504</strain>
    </source>
</reference>
<dbReference type="Proteomes" id="UP000886523">
    <property type="component" value="Unassembled WGS sequence"/>
</dbReference>
<gene>
    <name evidence="2" type="ORF">BS47DRAFT_310930</name>
</gene>
<dbReference type="AlphaFoldDB" id="A0A9P6AKJ5"/>
<comment type="caution">
    <text evidence="2">The sequence shown here is derived from an EMBL/GenBank/DDBJ whole genome shotgun (WGS) entry which is preliminary data.</text>
</comment>
<name>A0A9P6AKJ5_9AGAM</name>
<evidence type="ECO:0000259" key="1">
    <source>
        <dbReference type="Pfam" id="PF20236"/>
    </source>
</evidence>
<proteinExistence type="predicted"/>
<feature type="domain" description="DUF6593" evidence="1">
    <location>
        <begin position="4"/>
        <end position="83"/>
    </location>
</feature>
<dbReference type="OrthoDB" id="3256331at2759"/>
<dbReference type="InterPro" id="IPR046528">
    <property type="entry name" value="DUF6593"/>
</dbReference>
<evidence type="ECO:0000313" key="2">
    <source>
        <dbReference type="EMBL" id="KAF9507446.1"/>
    </source>
</evidence>
<dbReference type="EMBL" id="MU129081">
    <property type="protein sequence ID" value="KAF9507446.1"/>
    <property type="molecule type" value="Genomic_DNA"/>
</dbReference>
<dbReference type="Pfam" id="PF20236">
    <property type="entry name" value="DUF6593"/>
    <property type="match status" value="1"/>
</dbReference>
<sequence>MAGNTLYTVKTSYEPATVTVLKRITNGAAEEELFSLEWHDILSDKISIRGSKSVYFSSILSPLLPMSSSRKFTYDGKSYRWSNLMNEPRVCP</sequence>
<accession>A0A9P6AKJ5</accession>
<evidence type="ECO:0000313" key="3">
    <source>
        <dbReference type="Proteomes" id="UP000886523"/>
    </source>
</evidence>